<dbReference type="PANTHER" id="PTHR11945:SF723">
    <property type="entry name" value="AGAMOUS-LIKE MADS-BOX PROTEIN AGL62"/>
    <property type="match status" value="1"/>
</dbReference>
<dbReference type="CDD" id="cd00266">
    <property type="entry name" value="MADS_SRF_like"/>
    <property type="match status" value="1"/>
</dbReference>
<gene>
    <name evidence="6" type="ORF">CRG98_006503</name>
</gene>
<comment type="subcellular location">
    <subcellularLocation>
        <location evidence="1">Nucleus</location>
    </subcellularLocation>
</comment>
<comment type="caution">
    <text evidence="6">The sequence shown here is derived from an EMBL/GenBank/DDBJ whole genome shotgun (WGS) entry which is preliminary data.</text>
</comment>
<sequence length="263" mass="28926">MSTIGSECENEIMAEGGGGGRRPRNCWRRTELKKIENKFAREVTFTKRRGGLFKKASELAVLCGADVAIIAYSPHGNPFVFSSSSSTDGVLRRFIGSPTSAAGEDSGVMPLSMSCEDRLSEYRRQEKEALSRLNEAKKKQQEASGKGKPGWWWDNPIEDLEAEELECYIECVERLMEKASQKAEEMRTNPVHTSATTSPASASMASAGRNMVDTLDTGLFETSNGAEAAVKEEFGMGDEELESLSSLLKEFEHDDVGCMPLWS</sequence>
<protein>
    <submittedName>
        <fullName evidence="6">Uncharacterized protein</fullName>
    </submittedName>
</protein>
<dbReference type="InterPro" id="IPR002100">
    <property type="entry name" value="TF_MADSbox"/>
</dbReference>
<dbReference type="GeneID" id="116203084"/>
<accession>A0A2I0KX89</accession>
<evidence type="ECO:0000256" key="1">
    <source>
        <dbReference type="ARBA" id="ARBA00004123"/>
    </source>
</evidence>
<keyword evidence="2" id="KW-0805">Transcription regulation</keyword>
<dbReference type="GO" id="GO:0000978">
    <property type="term" value="F:RNA polymerase II cis-regulatory region sequence-specific DNA binding"/>
    <property type="evidence" value="ECO:0007669"/>
    <property type="project" value="TreeGrafter"/>
</dbReference>
<dbReference type="SUPFAM" id="SSF55455">
    <property type="entry name" value="SRF-like"/>
    <property type="match status" value="1"/>
</dbReference>
<evidence type="ECO:0000313" key="7">
    <source>
        <dbReference type="Proteomes" id="UP000233551"/>
    </source>
</evidence>
<dbReference type="GO" id="GO:0005634">
    <property type="term" value="C:nucleus"/>
    <property type="evidence" value="ECO:0007669"/>
    <property type="project" value="UniProtKB-SubCell"/>
</dbReference>
<dbReference type="SMART" id="SM00432">
    <property type="entry name" value="MADS"/>
    <property type="match status" value="1"/>
</dbReference>
<dbReference type="AlphaFoldDB" id="A0A2I0KX89"/>
<reference evidence="6 7" key="1">
    <citation type="submission" date="2017-11" db="EMBL/GenBank/DDBJ databases">
        <title>De-novo sequencing of pomegranate (Punica granatum L.) genome.</title>
        <authorList>
            <person name="Akparov Z."/>
            <person name="Amiraslanov A."/>
            <person name="Hajiyeva S."/>
            <person name="Abbasov M."/>
            <person name="Kaur K."/>
            <person name="Hamwieh A."/>
            <person name="Solovyev V."/>
            <person name="Salamov A."/>
            <person name="Braich B."/>
            <person name="Kosarev P."/>
            <person name="Mahmoud A."/>
            <person name="Hajiyev E."/>
            <person name="Babayeva S."/>
            <person name="Izzatullayeva V."/>
            <person name="Mammadov A."/>
            <person name="Mammadov A."/>
            <person name="Sharifova S."/>
            <person name="Ojaghi J."/>
            <person name="Eynullazada K."/>
            <person name="Bayramov B."/>
            <person name="Abdulazimova A."/>
            <person name="Shahmuradov I."/>
        </authorList>
    </citation>
    <scope>NUCLEOTIDE SEQUENCE [LARGE SCALE GENOMIC DNA]</scope>
    <source>
        <strain evidence="7">cv. AG2017</strain>
        <tissue evidence="6">Leaf</tissue>
    </source>
</reference>
<dbReference type="OrthoDB" id="1896642at2759"/>
<keyword evidence="7" id="KW-1185">Reference proteome</keyword>
<organism evidence="6 7">
    <name type="scientific">Punica granatum</name>
    <name type="common">Pomegranate</name>
    <dbReference type="NCBI Taxonomy" id="22663"/>
    <lineage>
        <taxon>Eukaryota</taxon>
        <taxon>Viridiplantae</taxon>
        <taxon>Streptophyta</taxon>
        <taxon>Embryophyta</taxon>
        <taxon>Tracheophyta</taxon>
        <taxon>Spermatophyta</taxon>
        <taxon>Magnoliopsida</taxon>
        <taxon>eudicotyledons</taxon>
        <taxon>Gunneridae</taxon>
        <taxon>Pentapetalae</taxon>
        <taxon>rosids</taxon>
        <taxon>malvids</taxon>
        <taxon>Myrtales</taxon>
        <taxon>Lythraceae</taxon>
        <taxon>Punica</taxon>
    </lineage>
</organism>
<keyword evidence="5" id="KW-0539">Nucleus</keyword>
<evidence type="ECO:0000313" key="6">
    <source>
        <dbReference type="EMBL" id="PKI73095.1"/>
    </source>
</evidence>
<evidence type="ECO:0000256" key="4">
    <source>
        <dbReference type="ARBA" id="ARBA00023163"/>
    </source>
</evidence>
<dbReference type="Gene3D" id="3.40.1810.10">
    <property type="entry name" value="Transcription factor, MADS-box"/>
    <property type="match status" value="1"/>
</dbReference>
<dbReference type="Pfam" id="PF00319">
    <property type="entry name" value="SRF-TF"/>
    <property type="match status" value="1"/>
</dbReference>
<dbReference type="Proteomes" id="UP000233551">
    <property type="component" value="Unassembled WGS sequence"/>
</dbReference>
<name>A0A2I0KX89_PUNGR</name>
<evidence type="ECO:0000256" key="3">
    <source>
        <dbReference type="ARBA" id="ARBA00023125"/>
    </source>
</evidence>
<dbReference type="InterPro" id="IPR036879">
    <property type="entry name" value="TF_MADSbox_sf"/>
</dbReference>
<dbReference type="PANTHER" id="PTHR11945">
    <property type="entry name" value="MADS BOX PROTEIN"/>
    <property type="match status" value="1"/>
</dbReference>
<keyword evidence="3" id="KW-0238">DNA-binding</keyword>
<dbReference type="InterPro" id="IPR033897">
    <property type="entry name" value="SRF-like_MADS-box"/>
</dbReference>
<evidence type="ECO:0000256" key="5">
    <source>
        <dbReference type="ARBA" id="ARBA00023242"/>
    </source>
</evidence>
<dbReference type="PRINTS" id="PR00404">
    <property type="entry name" value="MADSDOMAIN"/>
</dbReference>
<dbReference type="EMBL" id="PGOL01000291">
    <property type="protein sequence ID" value="PKI73095.1"/>
    <property type="molecule type" value="Genomic_DNA"/>
</dbReference>
<evidence type="ECO:0000256" key="2">
    <source>
        <dbReference type="ARBA" id="ARBA00023015"/>
    </source>
</evidence>
<dbReference type="PROSITE" id="PS50066">
    <property type="entry name" value="MADS_BOX_2"/>
    <property type="match status" value="1"/>
</dbReference>
<dbReference type="GO" id="GO:0046983">
    <property type="term" value="F:protein dimerization activity"/>
    <property type="evidence" value="ECO:0007669"/>
    <property type="project" value="InterPro"/>
</dbReference>
<proteinExistence type="predicted"/>
<dbReference type="GO" id="GO:0000981">
    <property type="term" value="F:DNA-binding transcription factor activity, RNA polymerase II-specific"/>
    <property type="evidence" value="ECO:0007669"/>
    <property type="project" value="InterPro"/>
</dbReference>
<dbReference type="GO" id="GO:0045944">
    <property type="term" value="P:positive regulation of transcription by RNA polymerase II"/>
    <property type="evidence" value="ECO:0007669"/>
    <property type="project" value="InterPro"/>
</dbReference>
<dbReference type="STRING" id="22663.A0A2I0KX89"/>
<keyword evidence="4" id="KW-0804">Transcription</keyword>